<evidence type="ECO:0000256" key="3">
    <source>
        <dbReference type="ARBA" id="ARBA00022643"/>
    </source>
</evidence>
<reference evidence="9 10" key="1">
    <citation type="submission" date="2019-03" db="EMBL/GenBank/DDBJ databases">
        <title>Whole genome sequence of Arthrobacter sp JH1-1.</title>
        <authorList>
            <person name="Trinh H.N."/>
        </authorList>
    </citation>
    <scope>NUCLEOTIDE SEQUENCE [LARGE SCALE GENOMIC DNA]</scope>
    <source>
        <strain evidence="9 10">JH1-1</strain>
    </source>
</reference>
<dbReference type="Gene3D" id="2.40.30.30">
    <property type="entry name" value="Riboflavin kinase-like"/>
    <property type="match status" value="1"/>
</dbReference>
<comment type="caution">
    <text evidence="9">The sequence shown here is derived from an EMBL/GenBank/DDBJ whole genome shotgun (WGS) entry which is preliminary data.</text>
</comment>
<dbReference type="InterPro" id="IPR023465">
    <property type="entry name" value="Riboflavin_kinase_dom_sf"/>
</dbReference>
<evidence type="ECO:0000256" key="6">
    <source>
        <dbReference type="ARBA" id="ARBA00022840"/>
    </source>
</evidence>
<dbReference type="EMBL" id="SMRU01000050">
    <property type="protein sequence ID" value="TDF87699.1"/>
    <property type="molecule type" value="Genomic_DNA"/>
</dbReference>
<sequence length="236" mass="26706">MRRVPHIWNWQCPATLLSATWKCRYHGLRIRPRGRSKACLSRFPDNSESRDQADASLPIQENHVKRDPLQSNAPARTLPFSKRQDRDFFQVTGMVDHGDHRGRLLGFPTANIAIPENDVLKGVWAGTVHIGPLFRRSLYVAAVSVGDRPTYYSQGHRLLEANLLDFTGDLYGKTVVVTLRSLIRPQRKFSGTDELVDQIQDDVSRVRKWALEAGLGGYLGEVQELELSKSHGARRP</sequence>
<dbReference type="GO" id="GO:0009231">
    <property type="term" value="P:riboflavin biosynthetic process"/>
    <property type="evidence" value="ECO:0007669"/>
    <property type="project" value="InterPro"/>
</dbReference>
<keyword evidence="5" id="KW-0547">Nucleotide-binding</keyword>
<keyword evidence="10" id="KW-1185">Reference proteome</keyword>
<keyword evidence="6" id="KW-0067">ATP-binding</keyword>
<dbReference type="SUPFAM" id="SSF82114">
    <property type="entry name" value="Riboflavin kinase-like"/>
    <property type="match status" value="1"/>
</dbReference>
<dbReference type="SMART" id="SM00904">
    <property type="entry name" value="Flavokinase"/>
    <property type="match status" value="1"/>
</dbReference>
<dbReference type="InterPro" id="IPR023468">
    <property type="entry name" value="Riboflavin_kinase"/>
</dbReference>
<dbReference type="AlphaFoldDB" id="A0A4R5K8P4"/>
<dbReference type="OrthoDB" id="9803667at2"/>
<gene>
    <name evidence="9" type="ORF">E1809_24565</name>
</gene>
<dbReference type="GO" id="GO:0005524">
    <property type="term" value="F:ATP binding"/>
    <property type="evidence" value="ECO:0007669"/>
    <property type="project" value="UniProtKB-KW"/>
</dbReference>
<name>A0A4R5K8P4_9MICC</name>
<proteinExistence type="predicted"/>
<keyword evidence="4" id="KW-0808">Transferase</keyword>
<evidence type="ECO:0000256" key="2">
    <source>
        <dbReference type="ARBA" id="ARBA00022630"/>
    </source>
</evidence>
<evidence type="ECO:0000313" key="9">
    <source>
        <dbReference type="EMBL" id="TDF87699.1"/>
    </source>
</evidence>
<organism evidence="9 10">
    <name type="scientific">Arthrobacter terricola</name>
    <dbReference type="NCBI Taxonomy" id="2547396"/>
    <lineage>
        <taxon>Bacteria</taxon>
        <taxon>Bacillati</taxon>
        <taxon>Actinomycetota</taxon>
        <taxon>Actinomycetes</taxon>
        <taxon>Micrococcales</taxon>
        <taxon>Micrococcaceae</taxon>
        <taxon>Arthrobacter</taxon>
    </lineage>
</organism>
<keyword evidence="2" id="KW-0285">Flavoprotein</keyword>
<comment type="catalytic activity">
    <reaction evidence="7">
        <text>riboflavin + ATP = FMN + ADP + H(+)</text>
        <dbReference type="Rhea" id="RHEA:14357"/>
        <dbReference type="ChEBI" id="CHEBI:15378"/>
        <dbReference type="ChEBI" id="CHEBI:30616"/>
        <dbReference type="ChEBI" id="CHEBI:57986"/>
        <dbReference type="ChEBI" id="CHEBI:58210"/>
        <dbReference type="ChEBI" id="CHEBI:456216"/>
        <dbReference type="EC" id="2.7.1.26"/>
    </reaction>
</comment>
<evidence type="ECO:0000259" key="8">
    <source>
        <dbReference type="SMART" id="SM00904"/>
    </source>
</evidence>
<dbReference type="InterPro" id="IPR015865">
    <property type="entry name" value="Riboflavin_kinase_bac/euk"/>
</dbReference>
<evidence type="ECO:0000256" key="5">
    <source>
        <dbReference type="ARBA" id="ARBA00022741"/>
    </source>
</evidence>
<dbReference type="Pfam" id="PF01687">
    <property type="entry name" value="Flavokinase"/>
    <property type="match status" value="1"/>
</dbReference>
<feature type="domain" description="Riboflavin kinase" evidence="8">
    <location>
        <begin position="88"/>
        <end position="211"/>
    </location>
</feature>
<dbReference type="EC" id="2.7.1.26" evidence="1"/>
<dbReference type="Proteomes" id="UP000295511">
    <property type="component" value="Unassembled WGS sequence"/>
</dbReference>
<dbReference type="PANTHER" id="PTHR22749:SF6">
    <property type="entry name" value="RIBOFLAVIN KINASE"/>
    <property type="match status" value="1"/>
</dbReference>
<protein>
    <recommendedName>
        <fullName evidence="1">riboflavin kinase</fullName>
        <ecNumber evidence="1">2.7.1.26</ecNumber>
    </recommendedName>
</protein>
<evidence type="ECO:0000256" key="1">
    <source>
        <dbReference type="ARBA" id="ARBA00012105"/>
    </source>
</evidence>
<dbReference type="PANTHER" id="PTHR22749">
    <property type="entry name" value="RIBOFLAVIN KINASE/FMN ADENYLYLTRANSFERASE"/>
    <property type="match status" value="1"/>
</dbReference>
<keyword evidence="3" id="KW-0288">FMN</keyword>
<evidence type="ECO:0000256" key="7">
    <source>
        <dbReference type="ARBA" id="ARBA00047880"/>
    </source>
</evidence>
<evidence type="ECO:0000313" key="10">
    <source>
        <dbReference type="Proteomes" id="UP000295511"/>
    </source>
</evidence>
<dbReference type="GO" id="GO:0008531">
    <property type="term" value="F:riboflavin kinase activity"/>
    <property type="evidence" value="ECO:0007669"/>
    <property type="project" value="UniProtKB-EC"/>
</dbReference>
<dbReference type="GO" id="GO:0009398">
    <property type="term" value="P:FMN biosynthetic process"/>
    <property type="evidence" value="ECO:0007669"/>
    <property type="project" value="TreeGrafter"/>
</dbReference>
<evidence type="ECO:0000256" key="4">
    <source>
        <dbReference type="ARBA" id="ARBA00022679"/>
    </source>
</evidence>
<accession>A0A4R5K8P4</accession>